<evidence type="ECO:0000313" key="1">
    <source>
        <dbReference type="EMBL" id="WZP14643.1"/>
    </source>
</evidence>
<organism evidence="1 2">
    <name type="scientific">Arthrobacter citreus</name>
    <dbReference type="NCBI Taxonomy" id="1670"/>
    <lineage>
        <taxon>Bacteria</taxon>
        <taxon>Bacillati</taxon>
        <taxon>Actinomycetota</taxon>
        <taxon>Actinomycetes</taxon>
        <taxon>Micrococcales</taxon>
        <taxon>Micrococcaceae</taxon>
        <taxon>Arthrobacter</taxon>
    </lineage>
</organism>
<dbReference type="Proteomes" id="UP001448858">
    <property type="component" value="Chromosome"/>
</dbReference>
<reference evidence="1 2" key="1">
    <citation type="submission" date="2024-04" db="EMBL/GenBank/DDBJ databases">
        <title>Arthrobacter sp. from Plains bison fecal sample.</title>
        <authorList>
            <person name="Ruzzini A."/>
        </authorList>
    </citation>
    <scope>NUCLEOTIDE SEQUENCE [LARGE SCALE GENOMIC DNA]</scope>
    <source>
        <strain evidence="1 2">EINP1</strain>
    </source>
</reference>
<sequence length="327" mass="34933">MSPKAAVARPVGWRDGKTTHCGTDLMGLLSFLQTKKAAKSTAAADAEAWVANVSAALPGAQVSVESWAGRRYADYGVFNSYTVQVRGNRSEFPALAGRLAASIDALRSGDRLNLQIAEAEAPGAVYSRLLLAGENRERSWVHFLVQTHDALATHIPGESLLIDGVSGRFTVMAVTRGEAVPTAQALISWWEDLLVAELERWPLTGLSLEIGGGHDDPEISYTVDLPGSLDEDGMELEGPAVPLPAAGMRERIRLAVAAWTGGLADLDAATALSVRPGYALEFEFRLPAPAPRLAVLERDTGVWNQEEAVRMVAAIRARNPASGLRTS</sequence>
<accession>A0ABZ2ZTV2</accession>
<gene>
    <name evidence="1" type="ORF">AAE021_10565</name>
</gene>
<dbReference type="RefSeq" id="WP_342022294.1">
    <property type="nucleotide sequence ID" value="NZ_CP151657.1"/>
</dbReference>
<protein>
    <submittedName>
        <fullName evidence="1">Uncharacterized protein</fullName>
    </submittedName>
</protein>
<keyword evidence="2" id="KW-1185">Reference proteome</keyword>
<proteinExistence type="predicted"/>
<name>A0ABZ2ZTV2_9MICC</name>
<evidence type="ECO:0000313" key="2">
    <source>
        <dbReference type="Proteomes" id="UP001448858"/>
    </source>
</evidence>
<dbReference type="EMBL" id="CP151657">
    <property type="protein sequence ID" value="WZP14643.1"/>
    <property type="molecule type" value="Genomic_DNA"/>
</dbReference>